<protein>
    <submittedName>
        <fullName evidence="2">Sporulation protein</fullName>
    </submittedName>
</protein>
<dbReference type="eggNOG" id="ENOG5031XUS">
    <property type="taxonomic scope" value="Bacteria"/>
</dbReference>
<accession>A0A081NTZ6</accession>
<proteinExistence type="predicted"/>
<feature type="compositionally biased region" description="Basic and acidic residues" evidence="1">
    <location>
        <begin position="244"/>
        <end position="260"/>
    </location>
</feature>
<dbReference type="InterPro" id="IPR014197">
    <property type="entry name" value="Sporulation_prot_YunB"/>
</dbReference>
<organism evidence="2 3">
    <name type="scientific">Paenibacillus tyrfis</name>
    <dbReference type="NCBI Taxonomy" id="1501230"/>
    <lineage>
        <taxon>Bacteria</taxon>
        <taxon>Bacillati</taxon>
        <taxon>Bacillota</taxon>
        <taxon>Bacilli</taxon>
        <taxon>Bacillales</taxon>
        <taxon>Paenibacillaceae</taxon>
        <taxon>Paenibacillus</taxon>
    </lineage>
</organism>
<sequence length="260" mass="28617">MLKRRWRSSPSGKSKLKRTLLIVLVVLLLLCMQAYLYVERNLKEPLVHLARVRVKQIATEAINSAIADRMAQNTNFEKLIDWRTDHNGKITGFMLNYAEHSRITADTVNIVTKQLEAVGSVPEHIPLGQAMHSPLLASFGPNIPIRLVPAGTAKVELNTRYQSAGINMILVEVYVHVTVEMTVIIPFDSTPEVMETELPVSYSLVVGDVPTYYFDGRGNPVGQSGPLPPGISLPNVNVPAAKPDASEARSKESSVEPKAK</sequence>
<reference evidence="2 3" key="1">
    <citation type="submission" date="2014-06" db="EMBL/GenBank/DDBJ databases">
        <title>Draft genome sequence of Paenibacillus sp. MSt1.</title>
        <authorList>
            <person name="Aw Y.K."/>
            <person name="Ong K.S."/>
            <person name="Gan H.M."/>
            <person name="Lee S.M."/>
        </authorList>
    </citation>
    <scope>NUCLEOTIDE SEQUENCE [LARGE SCALE GENOMIC DNA]</scope>
    <source>
        <strain evidence="2 3">MSt1</strain>
    </source>
</reference>
<dbReference type="Pfam" id="PF09560">
    <property type="entry name" value="Spore_YunB"/>
    <property type="match status" value="1"/>
</dbReference>
<evidence type="ECO:0000256" key="1">
    <source>
        <dbReference type="SAM" id="MobiDB-lite"/>
    </source>
</evidence>
<name>A0A081NTZ6_9BACL</name>
<dbReference type="AlphaFoldDB" id="A0A081NTZ6"/>
<evidence type="ECO:0000313" key="3">
    <source>
        <dbReference type="Proteomes" id="UP000028123"/>
    </source>
</evidence>
<keyword evidence="3" id="KW-1185">Reference proteome</keyword>
<evidence type="ECO:0000313" key="2">
    <source>
        <dbReference type="EMBL" id="KEQ21919.1"/>
    </source>
</evidence>
<dbReference type="EMBL" id="JNVM01000051">
    <property type="protein sequence ID" value="KEQ21919.1"/>
    <property type="molecule type" value="Genomic_DNA"/>
</dbReference>
<dbReference type="NCBIfam" id="TIGR02832">
    <property type="entry name" value="spo_yunB"/>
    <property type="match status" value="1"/>
</dbReference>
<dbReference type="Proteomes" id="UP000028123">
    <property type="component" value="Unassembled WGS sequence"/>
</dbReference>
<dbReference type="RefSeq" id="WP_036692929.1">
    <property type="nucleotide sequence ID" value="NZ_FYEP01000030.1"/>
</dbReference>
<dbReference type="PIRSF" id="PIRSF021383">
    <property type="entry name" value="YunB"/>
    <property type="match status" value="1"/>
</dbReference>
<feature type="region of interest" description="Disordered" evidence="1">
    <location>
        <begin position="223"/>
        <end position="260"/>
    </location>
</feature>
<comment type="caution">
    <text evidence="2">The sequence shown here is derived from an EMBL/GenBank/DDBJ whole genome shotgun (WGS) entry which is preliminary data.</text>
</comment>
<gene>
    <name evidence="2" type="ORF">ET33_30055</name>
</gene>
<dbReference type="OrthoDB" id="1649278at2"/>